<dbReference type="PROSITE" id="PS50994">
    <property type="entry name" value="INTEGRASE"/>
    <property type="match status" value="1"/>
</dbReference>
<reference evidence="3" key="1">
    <citation type="submission" date="2016-08" db="EMBL/GenBank/DDBJ databases">
        <authorList>
            <person name="Seilhamer J.J."/>
        </authorList>
    </citation>
    <scope>NUCLEOTIDE SEQUENCE</scope>
    <source>
        <strain evidence="3">86-1</strain>
    </source>
</reference>
<dbReference type="PANTHER" id="PTHR47515">
    <property type="entry name" value="LOW CALCIUM RESPONSE LOCUS PROTEIN T"/>
    <property type="match status" value="1"/>
</dbReference>
<dbReference type="Gene3D" id="3.30.420.10">
    <property type="entry name" value="Ribonuclease H-like superfamily/Ribonuclease H"/>
    <property type="match status" value="1"/>
</dbReference>
<dbReference type="InterPro" id="IPR012337">
    <property type="entry name" value="RNaseH-like_sf"/>
</dbReference>
<sequence length="147" mass="16823">MVQNHKRTEKVYKEKNLSLRTRKRVKRPSHTHTVQAGPAGPNEQWAMDFVSDALMGRRRIRILTIVDLWDRSSPALEVNMSLPGFRVVRVLEKLRLQGRLPQRIKVDNGPEFSGTALDAWAFEHSVQIVFTRPGKPTDNGHIESFNG</sequence>
<feature type="region of interest" description="Disordered" evidence="1">
    <location>
        <begin position="21"/>
        <end position="40"/>
    </location>
</feature>
<accession>A0A212KYZ1</accession>
<protein>
    <recommendedName>
        <fullName evidence="2">Integrase catalytic domain-containing protein</fullName>
    </recommendedName>
</protein>
<dbReference type="SUPFAM" id="SSF53098">
    <property type="entry name" value="Ribonuclease H-like"/>
    <property type="match status" value="1"/>
</dbReference>
<evidence type="ECO:0000259" key="2">
    <source>
        <dbReference type="PROSITE" id="PS50994"/>
    </source>
</evidence>
<proteinExistence type="predicted"/>
<evidence type="ECO:0000256" key="1">
    <source>
        <dbReference type="SAM" id="MobiDB-lite"/>
    </source>
</evidence>
<dbReference type="EMBL" id="FMJC01000001">
    <property type="protein sequence ID" value="SCM70483.1"/>
    <property type="molecule type" value="Genomic_DNA"/>
</dbReference>
<dbReference type="GO" id="GO:0015074">
    <property type="term" value="P:DNA integration"/>
    <property type="evidence" value="ECO:0007669"/>
    <property type="project" value="InterPro"/>
</dbReference>
<evidence type="ECO:0000313" key="3">
    <source>
        <dbReference type="EMBL" id="SCM70483.1"/>
    </source>
</evidence>
<dbReference type="GO" id="GO:0003676">
    <property type="term" value="F:nucleic acid binding"/>
    <property type="evidence" value="ECO:0007669"/>
    <property type="project" value="InterPro"/>
</dbReference>
<organism evidence="3">
    <name type="scientific">uncultured Desulfovibrio sp</name>
    <dbReference type="NCBI Taxonomy" id="167968"/>
    <lineage>
        <taxon>Bacteria</taxon>
        <taxon>Pseudomonadati</taxon>
        <taxon>Thermodesulfobacteriota</taxon>
        <taxon>Desulfovibrionia</taxon>
        <taxon>Desulfovibrionales</taxon>
        <taxon>Desulfovibrionaceae</taxon>
        <taxon>Desulfovibrio</taxon>
        <taxon>environmental samples</taxon>
    </lineage>
</organism>
<dbReference type="PANTHER" id="PTHR47515:SF1">
    <property type="entry name" value="BLR2054 PROTEIN"/>
    <property type="match status" value="1"/>
</dbReference>
<feature type="domain" description="Integrase catalytic" evidence="2">
    <location>
        <begin position="37"/>
        <end position="147"/>
    </location>
</feature>
<dbReference type="AlphaFoldDB" id="A0A212KYZ1"/>
<dbReference type="InterPro" id="IPR036397">
    <property type="entry name" value="RNaseH_sf"/>
</dbReference>
<dbReference type="Pfam" id="PF00665">
    <property type="entry name" value="rve"/>
    <property type="match status" value="1"/>
</dbReference>
<dbReference type="InterPro" id="IPR001584">
    <property type="entry name" value="Integrase_cat-core"/>
</dbReference>
<gene>
    <name evidence="3" type="ORF">KL86DES1_10434</name>
</gene>
<feature type="compositionally biased region" description="Basic residues" evidence="1">
    <location>
        <begin position="21"/>
        <end position="30"/>
    </location>
</feature>
<name>A0A212KYZ1_9BACT</name>